<reference evidence="2" key="1">
    <citation type="journal article" date="2020" name="Stud. Mycol.">
        <title>101 Dothideomycetes genomes: a test case for predicting lifestyles and emergence of pathogens.</title>
        <authorList>
            <person name="Haridas S."/>
            <person name="Albert R."/>
            <person name="Binder M."/>
            <person name="Bloem J."/>
            <person name="Labutti K."/>
            <person name="Salamov A."/>
            <person name="Andreopoulos B."/>
            <person name="Baker S."/>
            <person name="Barry K."/>
            <person name="Bills G."/>
            <person name="Bluhm B."/>
            <person name="Cannon C."/>
            <person name="Castanera R."/>
            <person name="Culley D."/>
            <person name="Daum C."/>
            <person name="Ezra D."/>
            <person name="Gonzalez J."/>
            <person name="Henrissat B."/>
            <person name="Kuo A."/>
            <person name="Liang C."/>
            <person name="Lipzen A."/>
            <person name="Lutzoni F."/>
            <person name="Magnuson J."/>
            <person name="Mondo S."/>
            <person name="Nolan M."/>
            <person name="Ohm R."/>
            <person name="Pangilinan J."/>
            <person name="Park H.-J."/>
            <person name="Ramirez L."/>
            <person name="Alfaro M."/>
            <person name="Sun H."/>
            <person name="Tritt A."/>
            <person name="Yoshinaga Y."/>
            <person name="Zwiers L.-H."/>
            <person name="Turgeon B."/>
            <person name="Goodwin S."/>
            <person name="Spatafora J."/>
            <person name="Crous P."/>
            <person name="Grigoriev I."/>
        </authorList>
    </citation>
    <scope>NUCLEOTIDE SEQUENCE</scope>
    <source>
        <strain evidence="2">CBS 130266</strain>
    </source>
</reference>
<evidence type="ECO:0000313" key="2">
    <source>
        <dbReference type="EMBL" id="KAF2429942.1"/>
    </source>
</evidence>
<protein>
    <submittedName>
        <fullName evidence="2">Uncharacterized protein</fullName>
    </submittedName>
</protein>
<dbReference type="Proteomes" id="UP000800235">
    <property type="component" value="Unassembled WGS sequence"/>
</dbReference>
<feature type="compositionally biased region" description="Basic residues" evidence="1">
    <location>
        <begin position="192"/>
        <end position="203"/>
    </location>
</feature>
<name>A0A9P4NQS7_9PEZI</name>
<dbReference type="EMBL" id="MU007043">
    <property type="protein sequence ID" value="KAF2429942.1"/>
    <property type="molecule type" value="Genomic_DNA"/>
</dbReference>
<dbReference type="OrthoDB" id="5426872at2759"/>
<evidence type="ECO:0000313" key="3">
    <source>
        <dbReference type="Proteomes" id="UP000800235"/>
    </source>
</evidence>
<accession>A0A9P4NQS7</accession>
<evidence type="ECO:0000256" key="1">
    <source>
        <dbReference type="SAM" id="MobiDB-lite"/>
    </source>
</evidence>
<comment type="caution">
    <text evidence="2">The sequence shown here is derived from an EMBL/GenBank/DDBJ whole genome shotgun (WGS) entry which is preliminary data.</text>
</comment>
<proteinExistence type="predicted"/>
<feature type="region of interest" description="Disordered" evidence="1">
    <location>
        <begin position="171"/>
        <end position="220"/>
    </location>
</feature>
<feature type="region of interest" description="Disordered" evidence="1">
    <location>
        <begin position="98"/>
        <end position="122"/>
    </location>
</feature>
<dbReference type="AlphaFoldDB" id="A0A9P4NQS7"/>
<organism evidence="2 3">
    <name type="scientific">Tothia fuscella</name>
    <dbReference type="NCBI Taxonomy" id="1048955"/>
    <lineage>
        <taxon>Eukaryota</taxon>
        <taxon>Fungi</taxon>
        <taxon>Dikarya</taxon>
        <taxon>Ascomycota</taxon>
        <taxon>Pezizomycotina</taxon>
        <taxon>Dothideomycetes</taxon>
        <taxon>Pleosporomycetidae</taxon>
        <taxon>Venturiales</taxon>
        <taxon>Cylindrosympodiaceae</taxon>
        <taxon>Tothia</taxon>
    </lineage>
</organism>
<keyword evidence="3" id="KW-1185">Reference proteome</keyword>
<feature type="compositionally biased region" description="Basic and acidic residues" evidence="1">
    <location>
        <begin position="182"/>
        <end position="191"/>
    </location>
</feature>
<feature type="compositionally biased region" description="Basic and acidic residues" evidence="1">
    <location>
        <begin position="204"/>
        <end position="220"/>
    </location>
</feature>
<sequence>MVRLIGPLPAKIPSTHPISLDVAKSYLNTYLSHSEAKPHLHPDSFLSPNGVTFSTYGSGGGITLHLLRRVAAGLAGEVLEEELEWEGDDAIVDSQIENAEYSGGGGGGKKRKRGEGDVGGEDWVDPEVFARQQEDAYVEAPQREVSNYVGEGGKEPEVWDPDEGFVETGIDAVMGSEFSGGVKEKDRQKDKSKAKKDAKKARRKEMAKEKLAKKVAEDSD</sequence>
<gene>
    <name evidence="2" type="ORF">EJ08DRAFT_265190</name>
</gene>